<keyword evidence="2" id="KW-1185">Reference proteome</keyword>
<dbReference type="VEuPathDB" id="ToxoDB:cyc_05706"/>
<dbReference type="InParanoid" id="A0A1D3CZ02"/>
<evidence type="ECO:0000313" key="1">
    <source>
        <dbReference type="EMBL" id="OEH76406.1"/>
    </source>
</evidence>
<reference evidence="1 2" key="1">
    <citation type="journal article" date="2016" name="BMC Genomics">
        <title>Comparative genomics reveals Cyclospora cayetanensis possesses coccidia-like metabolism and invasion components but unique surface antigens.</title>
        <authorList>
            <person name="Liu S."/>
            <person name="Wang L."/>
            <person name="Zheng H."/>
            <person name="Xu Z."/>
            <person name="Roellig D.M."/>
            <person name="Li N."/>
            <person name="Frace M.A."/>
            <person name="Tang K."/>
            <person name="Arrowood M.J."/>
            <person name="Moss D.M."/>
            <person name="Zhang L."/>
            <person name="Feng Y."/>
            <person name="Xiao L."/>
        </authorList>
    </citation>
    <scope>NUCLEOTIDE SEQUENCE [LARGE SCALE GENOMIC DNA]</scope>
    <source>
        <strain evidence="1 2">CHN_HEN01</strain>
    </source>
</reference>
<dbReference type="Proteomes" id="UP000095192">
    <property type="component" value="Unassembled WGS sequence"/>
</dbReference>
<dbReference type="AlphaFoldDB" id="A0A1D3CZ02"/>
<accession>A0A1D3CZ02</accession>
<evidence type="ECO:0000313" key="2">
    <source>
        <dbReference type="Proteomes" id="UP000095192"/>
    </source>
</evidence>
<dbReference type="EMBL" id="JROU02001468">
    <property type="protein sequence ID" value="OEH76406.1"/>
    <property type="molecule type" value="Genomic_DNA"/>
</dbReference>
<name>A0A1D3CZ02_9EIME</name>
<protein>
    <submittedName>
        <fullName evidence="1">Uncharacterized protein</fullName>
    </submittedName>
</protein>
<comment type="caution">
    <text evidence="1">The sequence shown here is derived from an EMBL/GenBank/DDBJ whole genome shotgun (WGS) entry which is preliminary data.</text>
</comment>
<sequence>MDFRRARVAGSEYALYVALNNGDTSRGALASLDGDLGCLQLFMFFRGNAFALGVQDKRGEAAEARGAKLLLFD</sequence>
<proteinExistence type="predicted"/>
<organism evidence="1 2">
    <name type="scientific">Cyclospora cayetanensis</name>
    <dbReference type="NCBI Taxonomy" id="88456"/>
    <lineage>
        <taxon>Eukaryota</taxon>
        <taxon>Sar</taxon>
        <taxon>Alveolata</taxon>
        <taxon>Apicomplexa</taxon>
        <taxon>Conoidasida</taxon>
        <taxon>Coccidia</taxon>
        <taxon>Eucoccidiorida</taxon>
        <taxon>Eimeriorina</taxon>
        <taxon>Eimeriidae</taxon>
        <taxon>Cyclospora</taxon>
    </lineage>
</organism>
<gene>
    <name evidence="1" type="ORF">cyc_05706</name>
</gene>